<dbReference type="InterPro" id="IPR006976">
    <property type="entry name" value="VanZ-like"/>
</dbReference>
<dbReference type="PANTHER" id="PTHR28008:SF1">
    <property type="entry name" value="DOMAIN PROTEIN, PUTATIVE (AFU_ORTHOLOGUE AFUA_3G10980)-RELATED"/>
    <property type="match status" value="1"/>
</dbReference>
<dbReference type="EMBL" id="CP136336">
    <property type="protein sequence ID" value="WOB09910.1"/>
    <property type="molecule type" value="Genomic_DNA"/>
</dbReference>
<organism evidence="3 4">
    <name type="scientific">Piscinibacter gummiphilus</name>
    <dbReference type="NCBI Taxonomy" id="946333"/>
    <lineage>
        <taxon>Bacteria</taxon>
        <taxon>Pseudomonadati</taxon>
        <taxon>Pseudomonadota</taxon>
        <taxon>Betaproteobacteria</taxon>
        <taxon>Burkholderiales</taxon>
        <taxon>Sphaerotilaceae</taxon>
        <taxon>Piscinibacter</taxon>
    </lineage>
</organism>
<keyword evidence="1" id="KW-0812">Transmembrane</keyword>
<evidence type="ECO:0000313" key="4">
    <source>
        <dbReference type="Proteomes" id="UP001303946"/>
    </source>
</evidence>
<keyword evidence="1" id="KW-0472">Membrane</keyword>
<dbReference type="Proteomes" id="UP001303946">
    <property type="component" value="Chromosome"/>
</dbReference>
<evidence type="ECO:0000313" key="3">
    <source>
        <dbReference type="EMBL" id="WOB09910.1"/>
    </source>
</evidence>
<evidence type="ECO:0000256" key="1">
    <source>
        <dbReference type="SAM" id="Phobius"/>
    </source>
</evidence>
<gene>
    <name evidence="3" type="ORF">RXV79_07535</name>
</gene>
<dbReference type="Pfam" id="PF04892">
    <property type="entry name" value="VanZ"/>
    <property type="match status" value="1"/>
</dbReference>
<feature type="domain" description="VanZ-like" evidence="2">
    <location>
        <begin position="53"/>
        <end position="122"/>
    </location>
</feature>
<feature type="transmembrane region" description="Helical" evidence="1">
    <location>
        <begin position="21"/>
        <end position="38"/>
    </location>
</feature>
<dbReference type="RefSeq" id="WP_316702783.1">
    <property type="nucleotide sequence ID" value="NZ_CP136336.1"/>
</dbReference>
<protein>
    <submittedName>
        <fullName evidence="3">VanZ family protein</fullName>
    </submittedName>
</protein>
<evidence type="ECO:0000259" key="2">
    <source>
        <dbReference type="Pfam" id="PF04892"/>
    </source>
</evidence>
<feature type="transmembrane region" description="Helical" evidence="1">
    <location>
        <begin position="77"/>
        <end position="97"/>
    </location>
</feature>
<name>A0ABZ0CY75_9BURK</name>
<dbReference type="PANTHER" id="PTHR28008">
    <property type="entry name" value="DOMAIN PROTEIN, PUTATIVE (AFU_ORTHOLOGUE AFUA_3G10980)-RELATED"/>
    <property type="match status" value="1"/>
</dbReference>
<feature type="transmembrane region" description="Helical" evidence="1">
    <location>
        <begin position="109"/>
        <end position="129"/>
    </location>
</feature>
<keyword evidence="4" id="KW-1185">Reference proteome</keyword>
<sequence length="133" mass="14252">MSSLAPLRLRALTRILQANRGWQLLLALLVGVVCYLAFTPTPPQLATAWWDKANHSLAFLALTFTACLAFPRPGRGVWLVIVGLLAFGAGIEVVQAFVPGRSCEWADLLADSVGIAAGVLVTLPLRSAVTSRR</sequence>
<proteinExistence type="predicted"/>
<feature type="transmembrane region" description="Helical" evidence="1">
    <location>
        <begin position="53"/>
        <end position="70"/>
    </location>
</feature>
<reference evidence="3 4" key="1">
    <citation type="submission" date="2023-10" db="EMBL/GenBank/DDBJ databases">
        <title>Bacteria for the degradation of biodegradable plastic PBAT(Polybutylene adipate terephthalate).</title>
        <authorList>
            <person name="Weon H.-Y."/>
            <person name="Yeon J."/>
        </authorList>
    </citation>
    <scope>NUCLEOTIDE SEQUENCE [LARGE SCALE GENOMIC DNA]</scope>
    <source>
        <strain evidence="3 4">SBD 7-3</strain>
    </source>
</reference>
<accession>A0ABZ0CY75</accession>
<keyword evidence="1" id="KW-1133">Transmembrane helix</keyword>
<dbReference type="NCBIfam" id="NF037970">
    <property type="entry name" value="vanZ_1"/>
    <property type="match status" value="1"/>
</dbReference>